<accession>A0A165XQE1</accession>
<evidence type="ECO:0000313" key="3">
    <source>
        <dbReference type="Proteomes" id="UP000076532"/>
    </source>
</evidence>
<name>A0A165XQE1_9AGAM</name>
<dbReference type="EMBL" id="KV417714">
    <property type="protein sequence ID" value="KZP08786.1"/>
    <property type="molecule type" value="Genomic_DNA"/>
</dbReference>
<reference evidence="2 3" key="1">
    <citation type="journal article" date="2016" name="Mol. Biol. Evol.">
        <title>Comparative Genomics of Early-Diverging Mushroom-Forming Fungi Provides Insights into the Origins of Lignocellulose Decay Capabilities.</title>
        <authorList>
            <person name="Nagy L.G."/>
            <person name="Riley R."/>
            <person name="Tritt A."/>
            <person name="Adam C."/>
            <person name="Daum C."/>
            <person name="Floudas D."/>
            <person name="Sun H."/>
            <person name="Yadav J.S."/>
            <person name="Pangilinan J."/>
            <person name="Larsson K.H."/>
            <person name="Matsuura K."/>
            <person name="Barry K."/>
            <person name="Labutti K."/>
            <person name="Kuo R."/>
            <person name="Ohm R.A."/>
            <person name="Bhattacharya S.S."/>
            <person name="Shirouzu T."/>
            <person name="Yoshinaga Y."/>
            <person name="Martin F.M."/>
            <person name="Grigoriev I.V."/>
            <person name="Hibbett D.S."/>
        </authorList>
    </citation>
    <scope>NUCLEOTIDE SEQUENCE [LARGE SCALE GENOMIC DNA]</scope>
    <source>
        <strain evidence="2 3">CBS 109695</strain>
    </source>
</reference>
<proteinExistence type="predicted"/>
<dbReference type="AlphaFoldDB" id="A0A165XQE1"/>
<sequence>MQYGEMADLSSACTESIPSSIFPNPALQLIPAAVPRTTRNSSTPAPILALALSPRPVVDSALITPNSSASPPPRYASWLLFPSLCPPMPPYSHPPSALPLPLLLYLHQSFMRPASHNSPCSRSPGSSECSSFPCSPRSNVRSRSSCSRR</sequence>
<feature type="compositionally biased region" description="Low complexity" evidence="1">
    <location>
        <begin position="118"/>
        <end position="149"/>
    </location>
</feature>
<evidence type="ECO:0000313" key="2">
    <source>
        <dbReference type="EMBL" id="KZP08786.1"/>
    </source>
</evidence>
<keyword evidence="3" id="KW-1185">Reference proteome</keyword>
<dbReference type="Proteomes" id="UP000076532">
    <property type="component" value="Unassembled WGS sequence"/>
</dbReference>
<evidence type="ECO:0000256" key="1">
    <source>
        <dbReference type="SAM" id="MobiDB-lite"/>
    </source>
</evidence>
<organism evidence="2 3">
    <name type="scientific">Athelia psychrophila</name>
    <dbReference type="NCBI Taxonomy" id="1759441"/>
    <lineage>
        <taxon>Eukaryota</taxon>
        <taxon>Fungi</taxon>
        <taxon>Dikarya</taxon>
        <taxon>Basidiomycota</taxon>
        <taxon>Agaricomycotina</taxon>
        <taxon>Agaricomycetes</taxon>
        <taxon>Agaricomycetidae</taxon>
        <taxon>Atheliales</taxon>
        <taxon>Atheliaceae</taxon>
        <taxon>Athelia</taxon>
    </lineage>
</organism>
<protein>
    <submittedName>
        <fullName evidence="2">Uncharacterized protein</fullName>
    </submittedName>
</protein>
<gene>
    <name evidence="2" type="ORF">FIBSPDRAFT_253865</name>
</gene>
<feature type="region of interest" description="Disordered" evidence="1">
    <location>
        <begin position="116"/>
        <end position="149"/>
    </location>
</feature>